<dbReference type="AlphaFoldDB" id="A0A7I4YLT2"/>
<reference evidence="2" key="1">
    <citation type="submission" date="2020-12" db="UniProtKB">
        <authorList>
            <consortium name="WormBaseParasite"/>
        </authorList>
    </citation>
    <scope>IDENTIFICATION</scope>
    <source>
        <strain evidence="2">MHco3</strain>
    </source>
</reference>
<dbReference type="WBParaSite" id="HCON_00113490-00001">
    <property type="protein sequence ID" value="HCON_00113490-00001"/>
    <property type="gene ID" value="HCON_00113490"/>
</dbReference>
<evidence type="ECO:0000313" key="1">
    <source>
        <dbReference type="Proteomes" id="UP000025227"/>
    </source>
</evidence>
<protein>
    <submittedName>
        <fullName evidence="2">Reverse transcriptase domain-containing protein</fullName>
    </submittedName>
</protein>
<organism evidence="1 2">
    <name type="scientific">Haemonchus contortus</name>
    <name type="common">Barber pole worm</name>
    <dbReference type="NCBI Taxonomy" id="6289"/>
    <lineage>
        <taxon>Eukaryota</taxon>
        <taxon>Metazoa</taxon>
        <taxon>Ecdysozoa</taxon>
        <taxon>Nematoda</taxon>
        <taxon>Chromadorea</taxon>
        <taxon>Rhabditida</taxon>
        <taxon>Rhabditina</taxon>
        <taxon>Rhabditomorpha</taxon>
        <taxon>Strongyloidea</taxon>
        <taxon>Trichostrongylidae</taxon>
        <taxon>Haemonchus</taxon>
    </lineage>
</organism>
<evidence type="ECO:0000313" key="2">
    <source>
        <dbReference type="WBParaSite" id="HCON_00113490-00001"/>
    </source>
</evidence>
<keyword evidence="1" id="KW-1185">Reference proteome</keyword>
<name>A0A7I4YLT2_HAECO</name>
<dbReference type="Proteomes" id="UP000025227">
    <property type="component" value="Unplaced"/>
</dbReference>
<sequence>MVIYDLFADLFDSHVYLPTHHFRQDEYIAPSAPSSKIRHVITSVKNCTAPGFDRIKPEHLKSLPLVIVKTLARLFTRYLSECKMPTSCKTSKAVLLYKKEDSDDIDKLTYILTITAQSACRLQSTSFSLASL</sequence>
<proteinExistence type="predicted"/>
<dbReference type="OrthoDB" id="5904333at2759"/>
<accession>A0A7I4YLT2</accession>